<dbReference type="NCBIfam" id="NF008453">
    <property type="entry name" value="PRK11308.1"/>
    <property type="match status" value="2"/>
</dbReference>
<dbReference type="Proteomes" id="UP000030451">
    <property type="component" value="Unassembled WGS sequence"/>
</dbReference>
<dbReference type="PANTHER" id="PTHR43297:SF14">
    <property type="entry name" value="ATPASE AAA-TYPE CORE DOMAIN-CONTAINING PROTEIN"/>
    <property type="match status" value="1"/>
</dbReference>
<keyword evidence="3" id="KW-0813">Transport</keyword>
<keyword evidence="6" id="KW-0547">Nucleotide-binding</keyword>
<evidence type="ECO:0000256" key="6">
    <source>
        <dbReference type="ARBA" id="ARBA00022741"/>
    </source>
</evidence>
<dbReference type="STRING" id="379097.SE23_14295"/>
<dbReference type="Pfam" id="PF08352">
    <property type="entry name" value="oligo_HPY"/>
    <property type="match status" value="2"/>
</dbReference>
<name>A0A0A5JND7_PHOS4</name>
<dbReference type="Gene3D" id="3.40.50.300">
    <property type="entry name" value="P-loop containing nucleotide triphosphate hydrolases"/>
    <property type="match status" value="2"/>
</dbReference>
<dbReference type="GO" id="GO:0016887">
    <property type="term" value="F:ATP hydrolysis activity"/>
    <property type="evidence" value="ECO:0007669"/>
    <property type="project" value="InterPro"/>
</dbReference>
<evidence type="ECO:0000256" key="5">
    <source>
        <dbReference type="ARBA" id="ARBA00022519"/>
    </source>
</evidence>
<evidence type="ECO:0000313" key="11">
    <source>
        <dbReference type="EMBL" id="KGY09443.1"/>
    </source>
</evidence>
<dbReference type="CDD" id="cd03257">
    <property type="entry name" value="ABC_NikE_OppD_transporters"/>
    <property type="match status" value="2"/>
</dbReference>
<feature type="domain" description="ABC transporter" evidence="10">
    <location>
        <begin position="6"/>
        <end position="264"/>
    </location>
</feature>
<dbReference type="OrthoDB" id="9784450at2"/>
<keyword evidence="8" id="KW-1278">Translocase</keyword>
<dbReference type="PROSITE" id="PS50893">
    <property type="entry name" value="ABC_TRANSPORTER_2"/>
    <property type="match status" value="2"/>
</dbReference>
<gene>
    <name evidence="11" type="ORF">NM06_06215</name>
</gene>
<feature type="domain" description="ABC transporter" evidence="10">
    <location>
        <begin position="292"/>
        <end position="548"/>
    </location>
</feature>
<organism evidence="11 12">
    <name type="scientific">Photobacterium sp. (strain ATCC 43367)</name>
    <dbReference type="NCBI Taxonomy" id="379097"/>
    <lineage>
        <taxon>Bacteria</taxon>
        <taxon>Pseudomonadati</taxon>
        <taxon>Pseudomonadota</taxon>
        <taxon>Gammaproteobacteria</taxon>
        <taxon>Vibrionales</taxon>
        <taxon>Vibrionaceae</taxon>
        <taxon>Vibrio</taxon>
        <taxon>Vibrio oreintalis group</taxon>
    </lineage>
</organism>
<dbReference type="GO" id="GO:0055085">
    <property type="term" value="P:transmembrane transport"/>
    <property type="evidence" value="ECO:0007669"/>
    <property type="project" value="UniProtKB-ARBA"/>
</dbReference>
<keyword evidence="9" id="KW-0472">Membrane</keyword>
<evidence type="ECO:0000259" key="10">
    <source>
        <dbReference type="PROSITE" id="PS50893"/>
    </source>
</evidence>
<dbReference type="InterPro" id="IPR003439">
    <property type="entry name" value="ABC_transporter-like_ATP-bd"/>
</dbReference>
<keyword evidence="4" id="KW-1003">Cell membrane</keyword>
<comment type="subcellular location">
    <subcellularLocation>
        <location evidence="1">Cell inner membrane</location>
        <topology evidence="1">Peripheral membrane protein</topology>
    </subcellularLocation>
</comment>
<dbReference type="PROSITE" id="PS00211">
    <property type="entry name" value="ABC_TRANSPORTER_1"/>
    <property type="match status" value="2"/>
</dbReference>
<dbReference type="InterPro" id="IPR050388">
    <property type="entry name" value="ABC_Ni/Peptide_Import"/>
</dbReference>
<dbReference type="InterPro" id="IPR017871">
    <property type="entry name" value="ABC_transporter-like_CS"/>
</dbReference>
<reference evidence="11 12" key="1">
    <citation type="submission" date="2014-10" db="EMBL/GenBank/DDBJ databases">
        <title>Genome sequencing of Vibrio sinaloensis T08.</title>
        <authorList>
            <person name="Chan K.-G."/>
            <person name="Mohamad N.I."/>
        </authorList>
    </citation>
    <scope>NUCLEOTIDE SEQUENCE [LARGE SCALE GENOMIC DNA]</scope>
    <source>
        <strain evidence="11 12">T08</strain>
    </source>
</reference>
<dbReference type="PANTHER" id="PTHR43297">
    <property type="entry name" value="OLIGOPEPTIDE TRANSPORT ATP-BINDING PROTEIN APPD"/>
    <property type="match status" value="1"/>
</dbReference>
<dbReference type="InterPro" id="IPR013563">
    <property type="entry name" value="Oligopep_ABC_C"/>
</dbReference>
<protein>
    <submittedName>
        <fullName evidence="11">ABC transporter ATPase</fullName>
    </submittedName>
</protein>
<dbReference type="RefSeq" id="WP_038189239.1">
    <property type="nucleotide sequence ID" value="NZ_JRWP01000005.1"/>
</dbReference>
<keyword evidence="5" id="KW-0997">Cell inner membrane</keyword>
<comment type="caution">
    <text evidence="11">The sequence shown here is derived from an EMBL/GenBank/DDBJ whole genome shotgun (WGS) entry which is preliminary data.</text>
</comment>
<dbReference type="InterPro" id="IPR003593">
    <property type="entry name" value="AAA+_ATPase"/>
</dbReference>
<keyword evidence="7" id="KW-0067">ATP-binding</keyword>
<evidence type="ECO:0000256" key="1">
    <source>
        <dbReference type="ARBA" id="ARBA00004417"/>
    </source>
</evidence>
<proteinExistence type="inferred from homology"/>
<dbReference type="NCBIfam" id="NF007739">
    <property type="entry name" value="PRK10419.1"/>
    <property type="match status" value="2"/>
</dbReference>
<dbReference type="GO" id="GO:0005886">
    <property type="term" value="C:plasma membrane"/>
    <property type="evidence" value="ECO:0007669"/>
    <property type="project" value="UniProtKB-SubCell"/>
</dbReference>
<dbReference type="Pfam" id="PF00005">
    <property type="entry name" value="ABC_tran"/>
    <property type="match status" value="2"/>
</dbReference>
<dbReference type="EMBL" id="JRWP01000005">
    <property type="protein sequence ID" value="KGY09443.1"/>
    <property type="molecule type" value="Genomic_DNA"/>
</dbReference>
<evidence type="ECO:0000256" key="9">
    <source>
        <dbReference type="ARBA" id="ARBA00023136"/>
    </source>
</evidence>
<evidence type="ECO:0000313" key="12">
    <source>
        <dbReference type="Proteomes" id="UP000030451"/>
    </source>
</evidence>
<sequence>MKKRILQVKDLNVSFPTSTEHFHAVKGVSFDLFRGETLSVIGESGSGKSVTSSAIMQLLDRPGRIDSGEILYEDESGHVVDIAQIDPRSKEMRAMRCFNISLVSQEPMAALSPVHTVGDQIKEVLCLVDPNITKEGAHARALELLHQVQMPEPESLINKYSFELSGGQRQRVVIAMAVASNPDILIADEPTTALDVTTQAEILDLFADLQRQFGMAILFITHDLGVVAQISDRVAVMEKGVLVECGEVRQIFEKPQHHYTRKLMNATRALEKPSAVKVPFDLSAQGNVSPILDLQGVSKVFEKPAKMFQKKQYMTAVDNASLVLYPGESLGIVGESGSGKSTLGRAILGMSPATTGSIQYVDDKTQTEIELADYKRQKRDPLFADLRLIFQDPWSSLNPRMTVFDIIEEPLLKLRTEMDKKAREERVRNIMKWVGLPPEFSSRYPHAFSGGQRQRIVIARALVTIPKVVIADEATAALDVSLRSQVLDLLIEFQNTYGTAFILITHDIATVKYFCDRVLVLQHGHIVEQGDVDQVIYNPSQDYTKQLIAAVPVAELPPEDAIKKSA</sequence>
<dbReference type="GO" id="GO:0005524">
    <property type="term" value="F:ATP binding"/>
    <property type="evidence" value="ECO:0007669"/>
    <property type="project" value="UniProtKB-KW"/>
</dbReference>
<comment type="similarity">
    <text evidence="2">Belongs to the ABC transporter superfamily.</text>
</comment>
<evidence type="ECO:0000256" key="8">
    <source>
        <dbReference type="ARBA" id="ARBA00022967"/>
    </source>
</evidence>
<dbReference type="SUPFAM" id="SSF52540">
    <property type="entry name" value="P-loop containing nucleoside triphosphate hydrolases"/>
    <property type="match status" value="2"/>
</dbReference>
<evidence type="ECO:0000256" key="3">
    <source>
        <dbReference type="ARBA" id="ARBA00022448"/>
    </source>
</evidence>
<dbReference type="InterPro" id="IPR027417">
    <property type="entry name" value="P-loop_NTPase"/>
</dbReference>
<dbReference type="FunFam" id="3.40.50.300:FF:000016">
    <property type="entry name" value="Oligopeptide ABC transporter ATP-binding component"/>
    <property type="match status" value="1"/>
</dbReference>
<evidence type="ECO:0000256" key="7">
    <source>
        <dbReference type="ARBA" id="ARBA00022840"/>
    </source>
</evidence>
<dbReference type="SMART" id="SM00382">
    <property type="entry name" value="AAA"/>
    <property type="match status" value="2"/>
</dbReference>
<dbReference type="AlphaFoldDB" id="A0A0A5JND7"/>
<accession>A0A0A5JND7</accession>
<dbReference type="GO" id="GO:0015833">
    <property type="term" value="P:peptide transport"/>
    <property type="evidence" value="ECO:0007669"/>
    <property type="project" value="InterPro"/>
</dbReference>
<evidence type="ECO:0000256" key="4">
    <source>
        <dbReference type="ARBA" id="ARBA00022475"/>
    </source>
</evidence>
<evidence type="ECO:0000256" key="2">
    <source>
        <dbReference type="ARBA" id="ARBA00005417"/>
    </source>
</evidence>